<evidence type="ECO:0000256" key="1">
    <source>
        <dbReference type="ARBA" id="ARBA00008225"/>
    </source>
</evidence>
<dbReference type="InterPro" id="IPR003010">
    <property type="entry name" value="C-N_Hydrolase"/>
</dbReference>
<dbReference type="GO" id="GO:0016787">
    <property type="term" value="F:hydrolase activity"/>
    <property type="evidence" value="ECO:0007669"/>
    <property type="project" value="UniProtKB-KW"/>
</dbReference>
<dbReference type="PROSITE" id="PS50263">
    <property type="entry name" value="CN_HYDROLASE"/>
    <property type="match status" value="1"/>
</dbReference>
<gene>
    <name evidence="6" type="primary">LOC108667421</name>
</gene>
<reference evidence="6" key="1">
    <citation type="submission" date="2025-08" db="UniProtKB">
        <authorList>
            <consortium name="RefSeq"/>
        </authorList>
    </citation>
    <scope>IDENTIFICATION</scope>
    <source>
        <tissue evidence="6">Whole organism</tissue>
    </source>
</reference>
<dbReference type="InterPro" id="IPR040154">
    <property type="entry name" value="Biotinidase/VNN"/>
</dbReference>
<keyword evidence="5" id="KW-1185">Reference proteome</keyword>
<dbReference type="Gene3D" id="3.60.110.10">
    <property type="entry name" value="Carbon-nitrogen hydrolase"/>
    <property type="match status" value="1"/>
</dbReference>
<feature type="signal peptide" evidence="3">
    <location>
        <begin position="1"/>
        <end position="17"/>
    </location>
</feature>
<dbReference type="InterPro" id="IPR036526">
    <property type="entry name" value="C-N_Hydrolase_sf"/>
</dbReference>
<feature type="chain" id="PRO_5034958491" evidence="3">
    <location>
        <begin position="18"/>
        <end position="527"/>
    </location>
</feature>
<dbReference type="Pfam" id="PF19018">
    <property type="entry name" value="Vanin_C"/>
    <property type="match status" value="1"/>
</dbReference>
<evidence type="ECO:0000256" key="2">
    <source>
        <dbReference type="ARBA" id="ARBA00022801"/>
    </source>
</evidence>
<keyword evidence="2" id="KW-0378">Hydrolase</keyword>
<dbReference type="InterPro" id="IPR043957">
    <property type="entry name" value="Vanin_C"/>
</dbReference>
<proteinExistence type="inferred from homology"/>
<dbReference type="SUPFAM" id="SSF56317">
    <property type="entry name" value="Carbon-nitrogen hydrolase"/>
    <property type="match status" value="1"/>
</dbReference>
<dbReference type="OMA" id="EDIPHPK"/>
<dbReference type="PANTHER" id="PTHR10609">
    <property type="entry name" value="BIOTINIDASE-RELATED"/>
    <property type="match status" value="1"/>
</dbReference>
<feature type="domain" description="CN hydrolase" evidence="4">
    <location>
        <begin position="43"/>
        <end position="324"/>
    </location>
</feature>
<evidence type="ECO:0000313" key="6">
    <source>
        <dbReference type="RefSeq" id="XP_018009933.1"/>
    </source>
</evidence>
<dbReference type="OrthoDB" id="10250282at2759"/>
<evidence type="ECO:0000256" key="3">
    <source>
        <dbReference type="SAM" id="SignalP"/>
    </source>
</evidence>
<dbReference type="KEGG" id="hazt:108667421"/>
<dbReference type="PANTHER" id="PTHR10609:SF14">
    <property type="entry name" value="BIOTINIDASE"/>
    <property type="match status" value="1"/>
</dbReference>
<sequence length="527" mass="58976">MMLRCVIILVVLGTSLSAFPARSGQEKRVFTLEDCAVGDEVRYTAAVLEYEPYKDWSNASSGDDILMTNVDFIYEAAKMAKEYGADIFVAPEYGVQSLDMYTNDSVRFQSLTQQIPDPSLRVVPCAIDGQVANFIAIRSLSCMALELEMYLVIDLAEQAACNTSQAPCQADGLSFFNTQVVFDRAGTVIARYRKQNLYLEPQFVPGPMDDTTALFTTDFGVKFSLQVCFDISFLHPAYTNIMEEGVRDVVMSTAWVDETPFLLAIGVQNGWSRGLGVNLMVAGYHWPEHTKLGSGVYRGYSDLNNLYSYDPNSGNELVVFPVTSCKTSPTTTKDLRNKNLPVITRPIKLDISSGNRNKEPRQQRTLHEDLSIYERMVLPPTETGETNSVSQCHDDGLCCHLTYEHSSSNLTYQLLTYSGVVKKGGDIYQIYEQVCAVVWCESENWRTCARLDLFEPPQDTFGPFNMQGNFSCETVFPVGLTRDFNLIPNSVYSVNSVNDSLYTMTSDQGTYNTMTVALFGRWYAKDP</sequence>
<dbReference type="Pfam" id="PF00795">
    <property type="entry name" value="CN_hydrolase"/>
    <property type="match status" value="1"/>
</dbReference>
<dbReference type="Proteomes" id="UP000694843">
    <property type="component" value="Unplaced"/>
</dbReference>
<protein>
    <submittedName>
        <fullName evidence="6">Pantetheinase</fullName>
    </submittedName>
</protein>
<dbReference type="RefSeq" id="XP_018009933.1">
    <property type="nucleotide sequence ID" value="XM_018154444.2"/>
</dbReference>
<dbReference type="GeneID" id="108667421"/>
<comment type="similarity">
    <text evidence="1">Belongs to the carbon-nitrogen hydrolase superfamily. BTD/VNN family.</text>
</comment>
<organism evidence="5 6">
    <name type="scientific">Hyalella azteca</name>
    <name type="common">Amphipod</name>
    <dbReference type="NCBI Taxonomy" id="294128"/>
    <lineage>
        <taxon>Eukaryota</taxon>
        <taxon>Metazoa</taxon>
        <taxon>Ecdysozoa</taxon>
        <taxon>Arthropoda</taxon>
        <taxon>Crustacea</taxon>
        <taxon>Multicrustacea</taxon>
        <taxon>Malacostraca</taxon>
        <taxon>Eumalacostraca</taxon>
        <taxon>Peracarida</taxon>
        <taxon>Amphipoda</taxon>
        <taxon>Senticaudata</taxon>
        <taxon>Talitrida</taxon>
        <taxon>Talitroidea</taxon>
        <taxon>Hyalellidae</taxon>
        <taxon>Hyalella</taxon>
    </lineage>
</organism>
<dbReference type="AlphaFoldDB" id="A0A8B7N9I2"/>
<name>A0A8B7N9I2_HYAAZ</name>
<evidence type="ECO:0000259" key="4">
    <source>
        <dbReference type="PROSITE" id="PS50263"/>
    </source>
</evidence>
<evidence type="ECO:0000313" key="5">
    <source>
        <dbReference type="Proteomes" id="UP000694843"/>
    </source>
</evidence>
<keyword evidence="3" id="KW-0732">Signal</keyword>
<accession>A0A8B7N9I2</accession>